<name>A0ABU9RRG8_9BURK</name>
<protein>
    <submittedName>
        <fullName evidence="1">Uncharacterized protein</fullName>
    </submittedName>
</protein>
<proteinExistence type="predicted"/>
<sequence length="222" mass="25211">MVARIVIRLAPIPTHCAIICLLFIRNQRMPCAALCGTERSVARSITRRNLADNPLYFGPGRKFPADIQGCDCASKSAIQDFPTQDSGFPFTVCSRRRLHAIIGGLIMTSAKFEAWQRRRAMISEWGDRKARVQDVNSICMRLFDTWCESRNLMPLAYLMHCWPLPDSRAGTIRRLQESMKDLRRNHADKLDLYALSALGELARSLDELIDRAEISARHSFAT</sequence>
<evidence type="ECO:0000313" key="1">
    <source>
        <dbReference type="EMBL" id="MEM5422659.1"/>
    </source>
</evidence>
<keyword evidence="2" id="KW-1185">Reference proteome</keyword>
<dbReference type="Proteomes" id="UP001489897">
    <property type="component" value="Unassembled WGS sequence"/>
</dbReference>
<reference evidence="1 2" key="1">
    <citation type="submission" date="2024-01" db="EMBL/GenBank/DDBJ databases">
        <title>The diversity of rhizobia nodulating Mimosa spp. in eleven states of Brazil covering several biomes is determined by host plant, location, and edaphic factors.</title>
        <authorList>
            <person name="Rouws L."/>
            <person name="Barauna A."/>
            <person name="Beukes C."/>
            <person name="De Faria S.M."/>
            <person name="Gross E."/>
            <person name="Dos Reis Junior F.B."/>
            <person name="Simon M."/>
            <person name="Maluk M."/>
            <person name="Odee D.W."/>
            <person name="Kenicer G."/>
            <person name="Young J.P.W."/>
            <person name="Reis V.M."/>
            <person name="Zilli J."/>
            <person name="James E.K."/>
        </authorList>
    </citation>
    <scope>NUCLEOTIDE SEQUENCE [LARGE SCALE GENOMIC DNA]</scope>
    <source>
        <strain evidence="1 2">JPY167</strain>
    </source>
</reference>
<evidence type="ECO:0000313" key="2">
    <source>
        <dbReference type="Proteomes" id="UP001489897"/>
    </source>
</evidence>
<accession>A0ABU9RRG8</accession>
<organism evidence="1 2">
    <name type="scientific">Paraburkholderia ferrariae</name>
    <dbReference type="NCBI Taxonomy" id="386056"/>
    <lineage>
        <taxon>Bacteria</taxon>
        <taxon>Pseudomonadati</taxon>
        <taxon>Pseudomonadota</taxon>
        <taxon>Betaproteobacteria</taxon>
        <taxon>Burkholderiales</taxon>
        <taxon>Burkholderiaceae</taxon>
        <taxon>Paraburkholderia</taxon>
    </lineage>
</organism>
<dbReference type="EMBL" id="JAYMRV010000004">
    <property type="protein sequence ID" value="MEM5422659.1"/>
    <property type="molecule type" value="Genomic_DNA"/>
</dbReference>
<gene>
    <name evidence="1" type="ORF">VSR73_16500</name>
</gene>
<comment type="caution">
    <text evidence="1">The sequence shown here is derived from an EMBL/GenBank/DDBJ whole genome shotgun (WGS) entry which is preliminary data.</text>
</comment>